<dbReference type="PRINTS" id="PR00719">
    <property type="entry name" value="LMWPTPASE"/>
</dbReference>
<keyword evidence="3" id="KW-0378">Hydrolase</keyword>
<organism evidence="7 8">
    <name type="scientific">Nakamurella endophytica</name>
    <dbReference type="NCBI Taxonomy" id="1748367"/>
    <lineage>
        <taxon>Bacteria</taxon>
        <taxon>Bacillati</taxon>
        <taxon>Actinomycetota</taxon>
        <taxon>Actinomycetes</taxon>
        <taxon>Nakamurellales</taxon>
        <taxon>Nakamurellaceae</taxon>
        <taxon>Nakamurella</taxon>
    </lineage>
</organism>
<keyword evidence="4" id="KW-0904">Protein phosphatase</keyword>
<evidence type="ECO:0000256" key="1">
    <source>
        <dbReference type="ARBA" id="ARBA00011063"/>
    </source>
</evidence>
<dbReference type="Pfam" id="PF01451">
    <property type="entry name" value="LMWPc"/>
    <property type="match status" value="1"/>
</dbReference>
<protein>
    <recommendedName>
        <fullName evidence="2">protein-tyrosine-phosphatase</fullName>
        <ecNumber evidence="2">3.1.3.48</ecNumber>
    </recommendedName>
</protein>
<evidence type="ECO:0000313" key="8">
    <source>
        <dbReference type="Proteomes" id="UP000655208"/>
    </source>
</evidence>
<evidence type="ECO:0000256" key="3">
    <source>
        <dbReference type="ARBA" id="ARBA00022801"/>
    </source>
</evidence>
<dbReference type="CDD" id="cd16343">
    <property type="entry name" value="LMWPTP"/>
    <property type="match status" value="1"/>
</dbReference>
<dbReference type="EC" id="3.1.3.48" evidence="2"/>
<dbReference type="GO" id="GO:0004725">
    <property type="term" value="F:protein tyrosine phosphatase activity"/>
    <property type="evidence" value="ECO:0007669"/>
    <property type="project" value="UniProtKB-EC"/>
</dbReference>
<name>A0A917TD17_9ACTN</name>
<dbReference type="RefSeq" id="WP_229674728.1">
    <property type="nucleotide sequence ID" value="NZ_BMNA01000018.1"/>
</dbReference>
<dbReference type="InterPro" id="IPR050438">
    <property type="entry name" value="LMW_PTPase"/>
</dbReference>
<dbReference type="AlphaFoldDB" id="A0A917TD17"/>
<evidence type="ECO:0000256" key="4">
    <source>
        <dbReference type="ARBA" id="ARBA00022912"/>
    </source>
</evidence>
<dbReference type="EMBL" id="BMNA01000018">
    <property type="protein sequence ID" value="GGM17777.1"/>
    <property type="molecule type" value="Genomic_DNA"/>
</dbReference>
<feature type="active site" evidence="5">
    <location>
        <position position="19"/>
    </location>
</feature>
<evidence type="ECO:0000259" key="6">
    <source>
        <dbReference type="SMART" id="SM00226"/>
    </source>
</evidence>
<keyword evidence="8" id="KW-1185">Reference proteome</keyword>
<dbReference type="SMART" id="SM00226">
    <property type="entry name" value="LMWPc"/>
    <property type="match status" value="1"/>
</dbReference>
<evidence type="ECO:0000313" key="7">
    <source>
        <dbReference type="EMBL" id="GGM17777.1"/>
    </source>
</evidence>
<dbReference type="PANTHER" id="PTHR11717">
    <property type="entry name" value="LOW MOLECULAR WEIGHT PROTEIN TYROSINE PHOSPHATASE"/>
    <property type="match status" value="1"/>
</dbReference>
<accession>A0A917TD17</accession>
<dbReference type="PANTHER" id="PTHR11717:SF7">
    <property type="entry name" value="LOW MOLECULAR WEIGHT PHOSPHOTYROSINE PROTEIN PHOSPHATASE"/>
    <property type="match status" value="1"/>
</dbReference>
<dbReference type="InterPro" id="IPR017867">
    <property type="entry name" value="Tyr_phospatase_low_mol_wt"/>
</dbReference>
<evidence type="ECO:0000256" key="5">
    <source>
        <dbReference type="PIRSR" id="PIRSR617867-1"/>
    </source>
</evidence>
<dbReference type="Proteomes" id="UP000655208">
    <property type="component" value="Unassembled WGS sequence"/>
</dbReference>
<evidence type="ECO:0000256" key="2">
    <source>
        <dbReference type="ARBA" id="ARBA00013064"/>
    </source>
</evidence>
<dbReference type="InterPro" id="IPR036196">
    <property type="entry name" value="Ptyr_pPase_sf"/>
</dbReference>
<feature type="active site" evidence="5">
    <location>
        <position position="25"/>
    </location>
</feature>
<sequence length="173" mass="18443">MTAADRTQGDDRLHVCIVCTGNICRSPIAEQMLRTAVDAAGLSDRVRVSSAAIGPWHVGLPADPRAVAALARAGYPGEHVARQVDEALLDGIDLALAADRGHQRKLRRMTTDPDKVRLLRSFDPAADHDDVPDPYYGTDAAFDEVVAMTAAALPGILAEIERRLAPAASGGRR</sequence>
<proteinExistence type="inferred from homology"/>
<dbReference type="SUPFAM" id="SSF52788">
    <property type="entry name" value="Phosphotyrosine protein phosphatases I"/>
    <property type="match status" value="1"/>
</dbReference>
<comment type="similarity">
    <text evidence="1">Belongs to the low molecular weight phosphotyrosine protein phosphatase family.</text>
</comment>
<feature type="active site" description="Proton donor" evidence="5">
    <location>
        <position position="133"/>
    </location>
</feature>
<comment type="caution">
    <text evidence="7">The sequence shown here is derived from an EMBL/GenBank/DDBJ whole genome shotgun (WGS) entry which is preliminary data.</text>
</comment>
<dbReference type="InterPro" id="IPR023485">
    <property type="entry name" value="Ptyr_pPase"/>
</dbReference>
<dbReference type="Gene3D" id="3.40.50.2300">
    <property type="match status" value="1"/>
</dbReference>
<reference evidence="7" key="1">
    <citation type="journal article" date="2014" name="Int. J. Syst. Evol. Microbiol.">
        <title>Complete genome sequence of Corynebacterium casei LMG S-19264T (=DSM 44701T), isolated from a smear-ripened cheese.</title>
        <authorList>
            <consortium name="US DOE Joint Genome Institute (JGI-PGF)"/>
            <person name="Walter F."/>
            <person name="Albersmeier A."/>
            <person name="Kalinowski J."/>
            <person name="Ruckert C."/>
        </authorList>
    </citation>
    <scope>NUCLEOTIDE SEQUENCE</scope>
    <source>
        <strain evidence="7">CGMCC 4.7308</strain>
    </source>
</reference>
<gene>
    <name evidence="7" type="ORF">GCM10011594_42340</name>
</gene>
<reference evidence="7" key="2">
    <citation type="submission" date="2020-09" db="EMBL/GenBank/DDBJ databases">
        <authorList>
            <person name="Sun Q."/>
            <person name="Zhou Y."/>
        </authorList>
    </citation>
    <scope>NUCLEOTIDE SEQUENCE</scope>
    <source>
        <strain evidence="7">CGMCC 4.7308</strain>
    </source>
</reference>
<feature type="domain" description="Phosphotyrosine protein phosphatase I" evidence="6">
    <location>
        <begin position="13"/>
        <end position="159"/>
    </location>
</feature>